<organism evidence="8">
    <name type="scientific">uncultured Chloroflexota bacterium</name>
    <dbReference type="NCBI Taxonomy" id="166587"/>
    <lineage>
        <taxon>Bacteria</taxon>
        <taxon>Bacillati</taxon>
        <taxon>Chloroflexota</taxon>
        <taxon>environmental samples</taxon>
    </lineage>
</organism>
<dbReference type="PANTHER" id="PTHR42718:SF9">
    <property type="entry name" value="MAJOR FACILITATOR SUPERFAMILY MULTIDRUG TRANSPORTER MFSC"/>
    <property type="match status" value="1"/>
</dbReference>
<evidence type="ECO:0000259" key="7">
    <source>
        <dbReference type="PROSITE" id="PS50850"/>
    </source>
</evidence>
<sequence>MSAVRREDQGGEAGRRWVLAAAVLGTMVTSVDAAVVPVALPRIGMELPAGALGTFGTFEGQAYVYHAYLLALNALLVLAGALGDYFGRRRVFGLGLAAFAVATLLSAFAPALEVLVICRALQWPRRP</sequence>
<gene>
    <name evidence="8" type="ORF">AVDCRST_MAG77-3003</name>
</gene>
<evidence type="ECO:0000256" key="4">
    <source>
        <dbReference type="ARBA" id="ARBA00022989"/>
    </source>
</evidence>
<dbReference type="AlphaFoldDB" id="A0A6J4IBW1"/>
<dbReference type="InterPro" id="IPR011701">
    <property type="entry name" value="MFS"/>
</dbReference>
<evidence type="ECO:0000256" key="2">
    <source>
        <dbReference type="ARBA" id="ARBA00022448"/>
    </source>
</evidence>
<comment type="subcellular location">
    <subcellularLocation>
        <location evidence="1">Cell membrane</location>
        <topology evidence="1">Multi-pass membrane protein</topology>
    </subcellularLocation>
</comment>
<evidence type="ECO:0000256" key="3">
    <source>
        <dbReference type="ARBA" id="ARBA00022692"/>
    </source>
</evidence>
<feature type="transmembrane region" description="Helical" evidence="6">
    <location>
        <begin position="94"/>
        <end position="117"/>
    </location>
</feature>
<keyword evidence="5 6" id="KW-0472">Membrane</keyword>
<accession>A0A6J4IBW1</accession>
<feature type="domain" description="Major facilitator superfamily (MFS) profile" evidence="7">
    <location>
        <begin position="18"/>
        <end position="127"/>
    </location>
</feature>
<dbReference type="PROSITE" id="PS50850">
    <property type="entry name" value="MFS"/>
    <property type="match status" value="1"/>
</dbReference>
<evidence type="ECO:0000256" key="6">
    <source>
        <dbReference type="SAM" id="Phobius"/>
    </source>
</evidence>
<evidence type="ECO:0000256" key="1">
    <source>
        <dbReference type="ARBA" id="ARBA00004651"/>
    </source>
</evidence>
<dbReference type="PANTHER" id="PTHR42718">
    <property type="entry name" value="MAJOR FACILITATOR SUPERFAMILY MULTIDRUG TRANSPORTER MFSC"/>
    <property type="match status" value="1"/>
</dbReference>
<evidence type="ECO:0000313" key="8">
    <source>
        <dbReference type="EMBL" id="CAA9248272.1"/>
    </source>
</evidence>
<protein>
    <recommendedName>
        <fullName evidence="7">Major facilitator superfamily (MFS) profile domain-containing protein</fullName>
    </recommendedName>
</protein>
<dbReference type="GO" id="GO:0005886">
    <property type="term" value="C:plasma membrane"/>
    <property type="evidence" value="ECO:0007669"/>
    <property type="project" value="UniProtKB-SubCell"/>
</dbReference>
<dbReference type="EMBL" id="CADCTC010000121">
    <property type="protein sequence ID" value="CAA9248272.1"/>
    <property type="molecule type" value="Genomic_DNA"/>
</dbReference>
<keyword evidence="4 6" id="KW-1133">Transmembrane helix</keyword>
<dbReference type="Gene3D" id="1.20.1720.10">
    <property type="entry name" value="Multidrug resistance protein D"/>
    <property type="match status" value="1"/>
</dbReference>
<reference evidence="8" key="1">
    <citation type="submission" date="2020-02" db="EMBL/GenBank/DDBJ databases">
        <authorList>
            <person name="Meier V. D."/>
        </authorList>
    </citation>
    <scope>NUCLEOTIDE SEQUENCE</scope>
    <source>
        <strain evidence="8">AVDCRST_MAG77</strain>
    </source>
</reference>
<dbReference type="Pfam" id="PF07690">
    <property type="entry name" value="MFS_1"/>
    <property type="match status" value="1"/>
</dbReference>
<dbReference type="GO" id="GO:0022857">
    <property type="term" value="F:transmembrane transporter activity"/>
    <property type="evidence" value="ECO:0007669"/>
    <property type="project" value="InterPro"/>
</dbReference>
<dbReference type="InterPro" id="IPR020846">
    <property type="entry name" value="MFS_dom"/>
</dbReference>
<feature type="transmembrane region" description="Helical" evidence="6">
    <location>
        <begin position="63"/>
        <end position="82"/>
    </location>
</feature>
<name>A0A6J4IBW1_9CHLR</name>
<keyword evidence="3 6" id="KW-0812">Transmembrane</keyword>
<proteinExistence type="predicted"/>
<keyword evidence="2" id="KW-0813">Transport</keyword>
<evidence type="ECO:0000256" key="5">
    <source>
        <dbReference type="ARBA" id="ARBA00023136"/>
    </source>
</evidence>
<dbReference type="SUPFAM" id="SSF103473">
    <property type="entry name" value="MFS general substrate transporter"/>
    <property type="match status" value="1"/>
</dbReference>
<dbReference type="InterPro" id="IPR036259">
    <property type="entry name" value="MFS_trans_sf"/>
</dbReference>